<dbReference type="STRING" id="307972.A0A2G8KAG9"/>
<comment type="subcellular location">
    <subcellularLocation>
        <location evidence="1 3">Nucleus</location>
    </subcellularLocation>
</comment>
<feature type="compositionally biased region" description="Basic and acidic residues" evidence="4">
    <location>
        <begin position="244"/>
        <end position="294"/>
    </location>
</feature>
<dbReference type="SMART" id="SM00509">
    <property type="entry name" value="TFS2N"/>
    <property type="match status" value="1"/>
</dbReference>
<name>A0A2G8KAG9_STIJA</name>
<dbReference type="Proteomes" id="UP000230750">
    <property type="component" value="Unassembled WGS sequence"/>
</dbReference>
<dbReference type="GO" id="GO:0005634">
    <property type="term" value="C:nucleus"/>
    <property type="evidence" value="ECO:0007669"/>
    <property type="project" value="UniProtKB-SubCell"/>
</dbReference>
<keyword evidence="7" id="KW-1185">Reference proteome</keyword>
<feature type="region of interest" description="Disordered" evidence="4">
    <location>
        <begin position="560"/>
        <end position="579"/>
    </location>
</feature>
<dbReference type="EMBL" id="MRZV01000742">
    <property type="protein sequence ID" value="PIK44965.1"/>
    <property type="molecule type" value="Genomic_DNA"/>
</dbReference>
<evidence type="ECO:0000256" key="1">
    <source>
        <dbReference type="ARBA" id="ARBA00004123"/>
    </source>
</evidence>
<feature type="region of interest" description="Disordered" evidence="4">
    <location>
        <begin position="159"/>
        <end position="507"/>
    </location>
</feature>
<evidence type="ECO:0000256" key="2">
    <source>
        <dbReference type="ARBA" id="ARBA00023242"/>
    </source>
</evidence>
<evidence type="ECO:0000256" key="3">
    <source>
        <dbReference type="PROSITE-ProRule" id="PRU00649"/>
    </source>
</evidence>
<proteinExistence type="predicted"/>
<dbReference type="PANTHER" id="PTHR46557:SF1">
    <property type="entry name" value="SERINE_THREONINE-PROTEIN PHOSPHATASE 1 REGULATORY SUBUNIT 10"/>
    <property type="match status" value="1"/>
</dbReference>
<dbReference type="GO" id="GO:0072357">
    <property type="term" value="C:PTW/PP1 phosphatase complex"/>
    <property type="evidence" value="ECO:0007669"/>
    <property type="project" value="TreeGrafter"/>
</dbReference>
<accession>A0A2G8KAG9</accession>
<comment type="caution">
    <text evidence="6">The sequence shown here is derived from an EMBL/GenBank/DDBJ whole genome shotgun (WGS) entry which is preliminary data.</text>
</comment>
<evidence type="ECO:0000313" key="6">
    <source>
        <dbReference type="EMBL" id="PIK44965.1"/>
    </source>
</evidence>
<feature type="compositionally biased region" description="Basic and acidic residues" evidence="4">
    <location>
        <begin position="357"/>
        <end position="372"/>
    </location>
</feature>
<organism evidence="6 7">
    <name type="scientific">Stichopus japonicus</name>
    <name type="common">Sea cucumber</name>
    <dbReference type="NCBI Taxonomy" id="307972"/>
    <lineage>
        <taxon>Eukaryota</taxon>
        <taxon>Metazoa</taxon>
        <taxon>Echinodermata</taxon>
        <taxon>Eleutherozoa</taxon>
        <taxon>Echinozoa</taxon>
        <taxon>Holothuroidea</taxon>
        <taxon>Aspidochirotacea</taxon>
        <taxon>Aspidochirotida</taxon>
        <taxon>Stichopodidae</taxon>
        <taxon>Apostichopus</taxon>
    </lineage>
</organism>
<dbReference type="Gene3D" id="1.20.930.10">
    <property type="entry name" value="Conserved domain common to transcription factors TFIIS, elongin A, CRSP70"/>
    <property type="match status" value="1"/>
</dbReference>
<dbReference type="InterPro" id="IPR003617">
    <property type="entry name" value="TFIIS/CRSP70_N_sub"/>
</dbReference>
<feature type="region of interest" description="Disordered" evidence="4">
    <location>
        <begin position="838"/>
        <end position="860"/>
    </location>
</feature>
<feature type="compositionally biased region" description="Basic and acidic residues" evidence="4">
    <location>
        <begin position="329"/>
        <end position="347"/>
    </location>
</feature>
<dbReference type="InterPro" id="IPR017923">
    <property type="entry name" value="TFIIS_N"/>
</dbReference>
<dbReference type="GO" id="GO:0000785">
    <property type="term" value="C:chromatin"/>
    <property type="evidence" value="ECO:0007669"/>
    <property type="project" value="TreeGrafter"/>
</dbReference>
<dbReference type="GO" id="GO:0008157">
    <property type="term" value="F:protein phosphatase 1 binding"/>
    <property type="evidence" value="ECO:0007669"/>
    <property type="project" value="TreeGrafter"/>
</dbReference>
<evidence type="ECO:0000259" key="5">
    <source>
        <dbReference type="PROSITE" id="PS51319"/>
    </source>
</evidence>
<feature type="domain" description="TFIIS N-terminal" evidence="5">
    <location>
        <begin position="78"/>
        <end position="152"/>
    </location>
</feature>
<dbReference type="PANTHER" id="PTHR46557">
    <property type="entry name" value="SERINE/THREONINE-PROTEIN PHOSPHATASE 1 REGULATORY SUBUNIT 10-RELATED"/>
    <property type="match status" value="1"/>
</dbReference>
<dbReference type="SUPFAM" id="SSF47676">
    <property type="entry name" value="Conserved domain common to transcription factors TFIIS, elongin A, CRSP70"/>
    <property type="match status" value="1"/>
</dbReference>
<dbReference type="OrthoDB" id="2138378at2759"/>
<evidence type="ECO:0000313" key="7">
    <source>
        <dbReference type="Proteomes" id="UP000230750"/>
    </source>
</evidence>
<feature type="compositionally biased region" description="Basic and acidic residues" evidence="4">
    <location>
        <begin position="425"/>
        <end position="434"/>
    </location>
</feature>
<dbReference type="PROSITE" id="PS51319">
    <property type="entry name" value="TFIIS_N"/>
    <property type="match status" value="1"/>
</dbReference>
<protein>
    <submittedName>
        <fullName evidence="6">Putative serine/threonine-protein phosphatase</fullName>
    </submittedName>
</protein>
<dbReference type="Pfam" id="PF08711">
    <property type="entry name" value="Med26"/>
    <property type="match status" value="1"/>
</dbReference>
<feature type="compositionally biased region" description="Basic and acidic residues" evidence="4">
    <location>
        <begin position="170"/>
        <end position="235"/>
    </location>
</feature>
<keyword evidence="2 3" id="KW-0539">Nucleus</keyword>
<feature type="region of interest" description="Disordered" evidence="4">
    <location>
        <begin position="880"/>
        <end position="904"/>
    </location>
</feature>
<gene>
    <name evidence="6" type="ORF">BSL78_18188</name>
</gene>
<evidence type="ECO:0000256" key="4">
    <source>
        <dbReference type="SAM" id="MobiDB-lite"/>
    </source>
</evidence>
<sequence>MSAFSNIMASVDPYQLLKALSILLNKDGSVKGSTELSKILNLMKAARKLVSRCIYVNILRATSEKTILNKFVDAGGWEILNIWLQEAKDNENHPFILELIKLFKVLPVSVEILKKTNTAKIIKQFSKGDTNDRLKACSTELVDSWMTVIRGSGPVVEKPAVSKKKKLKKAVVEKADSPKEKKEDETGDKEDDKKGVDDKKKTLEESKDNVNDKRTPEEKEVDSKTTIKTEEKEETVNSGGRTSPSEDDKKPPSQEDGKTEPAVKDAKNSQENNKKSDAKKENEKEGEKEKEKRPSRAKTRSGPAFAKFRSTGLESDAKLPPVKIKKKGDKITPKPEVKSSPAGKREGPLLSKTLTPPEKRIKKEDKIEERRTSTGIRVKIIPPKPRLQESSGFLEALNAPVAPVRKKVKKLTKAAAKEQSANSKGRPDGTKSDKSPSSTPEDNKTDPPKFNFYSNAEPEEGKDDNSVFGEVVPAGNEDKMDDKDDDKTKTQSKSNLKILPSRKKKTVTWKEDGDLVDVCFFELDENERENVNRPKDFRDAAQNEMRNERQTIANAMKANRNGEEEGGNGGKTTYETIPWRRPPRLDIDPLVVYGSSSTEKDVQAKRERTVLQEIFFSAAMIPDTPKEPDMEAVEYVVPKTIPLEDFRNQWKLNQFYQTLVFLPGRGIPPGGLPPRIANVVHQMPRQAGAVHPGGGGRQEPSMDKIKEILSSVMSNPNQPDVDIHSEDFTNKLREIIAPFKGDDVHEGAGQAPLLQTPVQGPPPLLEPLPPRGPPPHPYTYDPAGEPYLDPMGGQYPEYDEFGGMPPPPEMGMEEGHYPGFEGPGFDYPYPEERFPNRDFRFRGPRPPGPRFRGRGGGGRGRGASIAKVCYHFTSERGSAGKTLPLHPSRSHGSTAKKVTEVKGRRHRTVPAESYMFCILAEYRVKSPWPFVGTDENSGKSRWSLSQEREMFVNIEGQTKGASRCLFMWICYVMLCNKLPFHCLYVIT</sequence>
<feature type="compositionally biased region" description="Basic and acidic residues" evidence="4">
    <location>
        <begin position="476"/>
        <end position="489"/>
    </location>
</feature>
<dbReference type="InterPro" id="IPR035441">
    <property type="entry name" value="TFIIS/LEDGF_dom_sf"/>
</dbReference>
<reference evidence="6 7" key="1">
    <citation type="journal article" date="2017" name="PLoS Biol.">
        <title>The sea cucumber genome provides insights into morphological evolution and visceral regeneration.</title>
        <authorList>
            <person name="Zhang X."/>
            <person name="Sun L."/>
            <person name="Yuan J."/>
            <person name="Sun Y."/>
            <person name="Gao Y."/>
            <person name="Zhang L."/>
            <person name="Li S."/>
            <person name="Dai H."/>
            <person name="Hamel J.F."/>
            <person name="Liu C."/>
            <person name="Yu Y."/>
            <person name="Liu S."/>
            <person name="Lin W."/>
            <person name="Guo K."/>
            <person name="Jin S."/>
            <person name="Xu P."/>
            <person name="Storey K.B."/>
            <person name="Huan P."/>
            <person name="Zhang T."/>
            <person name="Zhou Y."/>
            <person name="Zhang J."/>
            <person name="Lin C."/>
            <person name="Li X."/>
            <person name="Xing L."/>
            <person name="Huo D."/>
            <person name="Sun M."/>
            <person name="Wang L."/>
            <person name="Mercier A."/>
            <person name="Li F."/>
            <person name="Yang H."/>
            <person name="Xiang J."/>
        </authorList>
    </citation>
    <scope>NUCLEOTIDE SEQUENCE [LARGE SCALE GENOMIC DNA]</scope>
    <source>
        <strain evidence="6">Shaxun</strain>
        <tissue evidence="6">Muscle</tissue>
    </source>
</reference>
<dbReference type="AlphaFoldDB" id="A0A2G8KAG9"/>